<evidence type="ECO:0000256" key="1">
    <source>
        <dbReference type="SAM" id="Phobius"/>
    </source>
</evidence>
<feature type="transmembrane region" description="Helical" evidence="1">
    <location>
        <begin position="44"/>
        <end position="68"/>
    </location>
</feature>
<dbReference type="GeneID" id="71854728"/>
<evidence type="ECO:0000313" key="2">
    <source>
        <dbReference type="EMBL" id="MFC4246492.1"/>
    </source>
</evidence>
<sequence>MRNESDIYSQFMTVSLVIMIEISILGVVYLVVQLSHIMGQHLPLSYVSSFVILSVVLFVTPLLIQIVYDQEELLLFNIVVASWEANTADTVLWRRIQRNKAIKQAKKIDLPDNELPEEVVQLQQKEPRQIMPPLPGELGQFLHGAFLTLLRRPISVFWGWMIFGSLVVSLMIFVSTMLVGSLLNMLYKRYGAGEFYRRMDSRTRILLQNLTILYAHFLVLS</sequence>
<dbReference type="Proteomes" id="UP001595821">
    <property type="component" value="Unassembled WGS sequence"/>
</dbReference>
<proteinExistence type="predicted"/>
<feature type="transmembrane region" description="Helical" evidence="1">
    <location>
        <begin position="12"/>
        <end position="32"/>
    </location>
</feature>
<comment type="caution">
    <text evidence="2">The sequence shown here is derived from an EMBL/GenBank/DDBJ whole genome shotgun (WGS) entry which is preliminary data.</text>
</comment>
<evidence type="ECO:0000313" key="3">
    <source>
        <dbReference type="Proteomes" id="UP001595821"/>
    </source>
</evidence>
<dbReference type="AlphaFoldDB" id="A0ABD5NX29"/>
<feature type="transmembrane region" description="Helical" evidence="1">
    <location>
        <begin position="204"/>
        <end position="220"/>
    </location>
</feature>
<reference evidence="2 3" key="1">
    <citation type="journal article" date="2014" name="Int. J. Syst. Evol. Microbiol.">
        <title>Complete genome sequence of Corynebacterium casei LMG S-19264T (=DSM 44701T), isolated from a smear-ripened cheese.</title>
        <authorList>
            <consortium name="US DOE Joint Genome Institute (JGI-PGF)"/>
            <person name="Walter F."/>
            <person name="Albersmeier A."/>
            <person name="Kalinowski J."/>
            <person name="Ruckert C."/>
        </authorList>
    </citation>
    <scope>NUCLEOTIDE SEQUENCE [LARGE SCALE GENOMIC DNA]</scope>
    <source>
        <strain evidence="2 3">IBRC-M 10912</strain>
    </source>
</reference>
<organism evidence="2 3">
    <name type="scientific">Natribaculum luteum</name>
    <dbReference type="NCBI Taxonomy" id="1586232"/>
    <lineage>
        <taxon>Archaea</taxon>
        <taxon>Methanobacteriati</taxon>
        <taxon>Methanobacteriota</taxon>
        <taxon>Stenosarchaea group</taxon>
        <taxon>Halobacteria</taxon>
        <taxon>Halobacteriales</taxon>
        <taxon>Natrialbaceae</taxon>
        <taxon>Natribaculum</taxon>
    </lineage>
</organism>
<gene>
    <name evidence="2" type="ORF">ACFOZ7_05705</name>
</gene>
<protein>
    <submittedName>
        <fullName evidence="2">Uncharacterized protein</fullName>
    </submittedName>
</protein>
<keyword evidence="1" id="KW-1133">Transmembrane helix</keyword>
<dbReference type="EMBL" id="JBHSDJ010000013">
    <property type="protein sequence ID" value="MFC4246492.1"/>
    <property type="molecule type" value="Genomic_DNA"/>
</dbReference>
<accession>A0ABD5NX29</accession>
<keyword evidence="1" id="KW-0812">Transmembrane</keyword>
<feature type="transmembrane region" description="Helical" evidence="1">
    <location>
        <begin position="157"/>
        <end position="183"/>
    </location>
</feature>
<name>A0ABD5NX29_9EURY</name>
<dbReference type="RefSeq" id="WP_246966933.1">
    <property type="nucleotide sequence ID" value="NZ_CP095397.1"/>
</dbReference>
<keyword evidence="1" id="KW-0472">Membrane</keyword>